<keyword evidence="2" id="KW-0540">Nuclease</keyword>
<dbReference type="GO" id="GO:0004519">
    <property type="term" value="F:endonuclease activity"/>
    <property type="evidence" value="ECO:0007669"/>
    <property type="project" value="UniProtKB-KW"/>
</dbReference>
<dbReference type="GO" id="GO:0003676">
    <property type="term" value="F:nucleic acid binding"/>
    <property type="evidence" value="ECO:0007669"/>
    <property type="project" value="InterPro"/>
</dbReference>
<dbReference type="PANTHER" id="PTHR33146">
    <property type="entry name" value="ENDONUCLEASE 4"/>
    <property type="match status" value="1"/>
</dbReference>
<evidence type="ECO:0000313" key="9">
    <source>
        <dbReference type="EMBL" id="EZG59050.1"/>
    </source>
</evidence>
<evidence type="ECO:0000256" key="7">
    <source>
        <dbReference type="ARBA" id="ARBA00023180"/>
    </source>
</evidence>
<evidence type="ECO:0000256" key="8">
    <source>
        <dbReference type="SAM" id="SignalP"/>
    </source>
</evidence>
<keyword evidence="3" id="KW-0479">Metal-binding</keyword>
<keyword evidence="4" id="KW-0255">Endonuclease</keyword>
<dbReference type="InterPro" id="IPR003154">
    <property type="entry name" value="S1/P1nuclease"/>
</dbReference>
<keyword evidence="5" id="KW-0378">Hydrolase</keyword>
<evidence type="ECO:0000256" key="3">
    <source>
        <dbReference type="ARBA" id="ARBA00022723"/>
    </source>
</evidence>
<dbReference type="SUPFAM" id="SSF48537">
    <property type="entry name" value="Phospholipase C/P1 nuclease"/>
    <property type="match status" value="1"/>
</dbReference>
<dbReference type="GeneID" id="22913331"/>
<dbReference type="VEuPathDB" id="CryptoDB:GNI_093190"/>
<evidence type="ECO:0000256" key="4">
    <source>
        <dbReference type="ARBA" id="ARBA00022759"/>
    </source>
</evidence>
<dbReference type="OMA" id="NDHARLY"/>
<protein>
    <submittedName>
        <fullName evidence="9">S1/P1 nuclease</fullName>
    </submittedName>
</protein>
<keyword evidence="6" id="KW-1015">Disulfide bond</keyword>
<dbReference type="AlphaFoldDB" id="A0A023B580"/>
<dbReference type="InterPro" id="IPR008947">
    <property type="entry name" value="PLipase_C/P1_nuclease_dom_sf"/>
</dbReference>
<feature type="chain" id="PRO_5001515047" evidence="8">
    <location>
        <begin position="21"/>
        <end position="399"/>
    </location>
</feature>
<evidence type="ECO:0000256" key="6">
    <source>
        <dbReference type="ARBA" id="ARBA00023157"/>
    </source>
</evidence>
<dbReference type="eggNOG" id="ENOG502S7N4">
    <property type="taxonomic scope" value="Eukaryota"/>
</dbReference>
<comment type="similarity">
    <text evidence="1">Belongs to the nuclease type I family.</text>
</comment>
<proteinExistence type="inferred from homology"/>
<keyword evidence="8" id="KW-0732">Signal</keyword>
<dbReference type="CDD" id="cd11010">
    <property type="entry name" value="S1-P1_nuclease"/>
    <property type="match status" value="1"/>
</dbReference>
<comment type="caution">
    <text evidence="9">The sequence shown here is derived from an EMBL/GenBank/DDBJ whole genome shotgun (WGS) entry which is preliminary data.</text>
</comment>
<dbReference type="RefSeq" id="XP_011130916.1">
    <property type="nucleotide sequence ID" value="XM_011132614.1"/>
</dbReference>
<evidence type="ECO:0000256" key="5">
    <source>
        <dbReference type="ARBA" id="ARBA00022801"/>
    </source>
</evidence>
<dbReference type="GO" id="GO:0016788">
    <property type="term" value="F:hydrolase activity, acting on ester bonds"/>
    <property type="evidence" value="ECO:0007669"/>
    <property type="project" value="InterPro"/>
</dbReference>
<dbReference type="OrthoDB" id="330248at2759"/>
<dbReference type="GO" id="GO:0006308">
    <property type="term" value="P:DNA catabolic process"/>
    <property type="evidence" value="ECO:0007669"/>
    <property type="project" value="InterPro"/>
</dbReference>
<organism evidence="9 10">
    <name type="scientific">Gregarina niphandrodes</name>
    <name type="common">Septate eugregarine</name>
    <dbReference type="NCBI Taxonomy" id="110365"/>
    <lineage>
        <taxon>Eukaryota</taxon>
        <taxon>Sar</taxon>
        <taxon>Alveolata</taxon>
        <taxon>Apicomplexa</taxon>
        <taxon>Conoidasida</taxon>
        <taxon>Gregarinasina</taxon>
        <taxon>Eugregarinorida</taxon>
        <taxon>Gregarinidae</taxon>
        <taxon>Gregarina</taxon>
    </lineage>
</organism>
<dbReference type="EMBL" id="AFNH02000697">
    <property type="protein sequence ID" value="EZG59050.1"/>
    <property type="molecule type" value="Genomic_DNA"/>
</dbReference>
<keyword evidence="7" id="KW-0325">Glycoprotein</keyword>
<dbReference type="GO" id="GO:0046872">
    <property type="term" value="F:metal ion binding"/>
    <property type="evidence" value="ECO:0007669"/>
    <property type="project" value="UniProtKB-KW"/>
</dbReference>
<dbReference type="Gene3D" id="1.10.575.10">
    <property type="entry name" value="P1 Nuclease"/>
    <property type="match status" value="1"/>
</dbReference>
<evidence type="ECO:0000256" key="2">
    <source>
        <dbReference type="ARBA" id="ARBA00022722"/>
    </source>
</evidence>
<reference evidence="9" key="1">
    <citation type="submission" date="2013-12" db="EMBL/GenBank/DDBJ databases">
        <authorList>
            <person name="Omoto C.K."/>
            <person name="Sibley D."/>
            <person name="Venepally P."/>
            <person name="Hadjithomas M."/>
            <person name="Karamycheva S."/>
            <person name="Brunk B."/>
            <person name="Roos D."/>
            <person name="Caler E."/>
            <person name="Lorenzi H."/>
        </authorList>
    </citation>
    <scope>NUCLEOTIDE SEQUENCE</scope>
</reference>
<keyword evidence="10" id="KW-1185">Reference proteome</keyword>
<evidence type="ECO:0000256" key="1">
    <source>
        <dbReference type="ARBA" id="ARBA00009547"/>
    </source>
</evidence>
<dbReference type="Proteomes" id="UP000019763">
    <property type="component" value="Unassembled WGS sequence"/>
</dbReference>
<gene>
    <name evidence="9" type="ORF">GNI_093190</name>
</gene>
<evidence type="ECO:0000313" key="10">
    <source>
        <dbReference type="Proteomes" id="UP000019763"/>
    </source>
</evidence>
<dbReference type="Pfam" id="PF02265">
    <property type="entry name" value="S1-P1_nuclease"/>
    <property type="match status" value="1"/>
</dbReference>
<name>A0A023B580_GRENI</name>
<feature type="signal peptide" evidence="8">
    <location>
        <begin position="1"/>
        <end position="20"/>
    </location>
</feature>
<dbReference type="PANTHER" id="PTHR33146:SF10">
    <property type="entry name" value="STRAND-SPECIFIC NUCLEASE, PUTATIVE-RELATED"/>
    <property type="match status" value="1"/>
</dbReference>
<sequence length="399" mass="43780">MKILAVCFVGALGWWDGGHTLVAAVAKRLLEQGGASDVIATVDNMLLREASVWADYSSLPRVATWADKIKETTSERCEGETRCDGNGVFSNIHFVDQPIRLYGPDEQFEEATWTSLQETLLHNVSYVNGYTTLNEAMKVVINPDGGVLDANRGTLWSQDLAVRLITHLVGDLHQPLHGIALFDPALCGATDDTVPCTQNDAGGNGIGLDWTNVKNYKAMADSINLHGLWDSMCQYAQWDATDLTLDQIDDEADKLIARFPTQFFKDKKVDLGWDWETGTETVLHEDLLIATSGRVEDQQIKFGENDHARLYPSTMLVSTPNSDGKKNLTLALTDEYIDWCSELSQERVTLGGYRLAAVLKQIAVSRPDELAFEPASASHATSTVALTVLALTMTTVAAL</sequence>
<accession>A0A023B580</accession>